<feature type="domain" description="AAA+ ATPase" evidence="12">
    <location>
        <begin position="186"/>
        <end position="337"/>
    </location>
</feature>
<keyword evidence="5 11" id="KW-0347">Helicase</keyword>
<keyword evidence="1 11" id="KW-0540">Nuclease</keyword>
<gene>
    <name evidence="11" type="primary">recD</name>
    <name evidence="13" type="ORF">A10D4_05252</name>
</gene>
<evidence type="ECO:0000313" key="13">
    <source>
        <dbReference type="EMBL" id="EKE84448.1"/>
    </source>
</evidence>
<name>K2K9H7_9GAMM</name>
<dbReference type="GO" id="GO:0016887">
    <property type="term" value="F:ATP hydrolysis activity"/>
    <property type="evidence" value="ECO:0007669"/>
    <property type="project" value="RHEA"/>
</dbReference>
<evidence type="ECO:0000313" key="14">
    <source>
        <dbReference type="Proteomes" id="UP000014115"/>
    </source>
</evidence>
<keyword evidence="14" id="KW-1185">Reference proteome</keyword>
<dbReference type="eggNOG" id="COG0507">
    <property type="taxonomic scope" value="Bacteria"/>
</dbReference>
<evidence type="ECO:0000256" key="8">
    <source>
        <dbReference type="ARBA" id="ARBA00023125"/>
    </source>
</evidence>
<dbReference type="EMBL" id="AMRG01000005">
    <property type="protein sequence ID" value="EKE84448.1"/>
    <property type="molecule type" value="Genomic_DNA"/>
</dbReference>
<evidence type="ECO:0000256" key="6">
    <source>
        <dbReference type="ARBA" id="ARBA00022839"/>
    </source>
</evidence>
<sequence>MALLQRWQQREWLRALDVAFVRSLNGIAPAAPVVQLLAALVSHQYGRGHTCLHLSQLWQDADSLLSLPPENQFAERFSERPNDVMSQYSLAECIEALSQSDWVTTVDSRGHPQLAQAAPLTLVNQRLYLTRLYQAEQQVVTAIRQRLQQPIKLPPAAPQWLAALFGDSDDGQSPDWQRLACALAAQRQFAIITGGPGTGKTTTVVKLLALLQRAASSPLTIKLAAPTGKAAARLSESLSSKVAEVSAMLPQAQPLPEQVTTLHQLLGVQPLRRRFRYHQQRPLPADVVVVDEASMIDLEMMSALLNALPAHCRLILLGDKDQLASVEAGSVLGDLCEGAAAGGYDANTIAQLQPYSAASLTPFAETNTAVGSAAGLPTNQCTVMLRDSYRFSAESGIGQLAQAVNQGATMDALGILKYGTDVSWQQPSLTHVADWAAAAYQTFFEAARSKPDNDETSLERWARGLLQHYTQFQLLAALRRGDWGVEHLNQLIRNSLQRRGLIDGRHQWYHGRPVMMQRNNYQLRLMNGDIGLCLWHPGMAQLRVVFAGADGRLRWLSPSRLSDVETVYAMTVHKSQGSEFNHCALVLPPQSNPVLTRELLYTGITRAKQHFTLLSAKRSIVAQTIEQRTLRSSGLLAALNEAQENF</sequence>
<dbReference type="InterPro" id="IPR049550">
    <property type="entry name" value="RecD_N"/>
</dbReference>
<keyword evidence="3 11" id="KW-0227">DNA damage</keyword>
<comment type="caution">
    <text evidence="13">The sequence shown here is derived from an EMBL/GenBank/DDBJ whole genome shotgun (WGS) entry which is preliminary data.</text>
</comment>
<evidence type="ECO:0000256" key="2">
    <source>
        <dbReference type="ARBA" id="ARBA00022741"/>
    </source>
</evidence>
<comment type="miscellaneous">
    <text evidence="11">In the RecBCD complex, RecB has a slow 3'-5' helicase, an exonuclease activity and loads RecA onto ssDNA, RecD has a fast 5'-3' helicase activity, while RecC stimulates the ATPase and processivity of the RecB helicase and contributes to recognition of the Chi site.</text>
</comment>
<evidence type="ECO:0000259" key="12">
    <source>
        <dbReference type="SMART" id="SM00382"/>
    </source>
</evidence>
<keyword evidence="4 11" id="KW-0378">Hydrolase</keyword>
<proteinExistence type="inferred from homology"/>
<dbReference type="GO" id="GO:0000724">
    <property type="term" value="P:double-strand break repair via homologous recombination"/>
    <property type="evidence" value="ECO:0007669"/>
    <property type="project" value="UniProtKB-UniRule"/>
</dbReference>
<keyword evidence="9 11" id="KW-0234">DNA repair</keyword>
<dbReference type="AlphaFoldDB" id="K2K9H7"/>
<keyword evidence="6 11" id="KW-0269">Exonuclease</keyword>
<dbReference type="InterPro" id="IPR041851">
    <property type="entry name" value="RecD_N_sf"/>
</dbReference>
<dbReference type="SUPFAM" id="SSF52540">
    <property type="entry name" value="P-loop containing nucleoside triphosphate hydrolases"/>
    <property type="match status" value="2"/>
</dbReference>
<dbReference type="Proteomes" id="UP000014115">
    <property type="component" value="Unassembled WGS sequence"/>
</dbReference>
<keyword evidence="7 11" id="KW-0067">ATP-binding</keyword>
<dbReference type="InterPro" id="IPR050534">
    <property type="entry name" value="Coronavir_polyprotein_1ab"/>
</dbReference>
<dbReference type="CDD" id="cd18809">
    <property type="entry name" value="SF1_C_RecD"/>
    <property type="match status" value="1"/>
</dbReference>
<dbReference type="GO" id="GO:0043139">
    <property type="term" value="F:5'-3' DNA helicase activity"/>
    <property type="evidence" value="ECO:0007669"/>
    <property type="project" value="UniProtKB-UniRule"/>
</dbReference>
<evidence type="ECO:0000256" key="7">
    <source>
        <dbReference type="ARBA" id="ARBA00022840"/>
    </source>
</evidence>
<dbReference type="InterPro" id="IPR003593">
    <property type="entry name" value="AAA+_ATPase"/>
</dbReference>
<dbReference type="PATRIC" id="fig|740709.3.peg.1071"/>
<protein>
    <recommendedName>
        <fullName evidence="11">RecBCD enzyme subunit RecD</fullName>
        <ecNumber evidence="11">5.6.2.3</ecNumber>
    </recommendedName>
    <alternativeName>
        <fullName evidence="11">DNA 5'-3' helicase subunit RecD</fullName>
    </alternativeName>
    <alternativeName>
        <fullName evidence="11">Exonuclease V subunit RecD</fullName>
        <shortName evidence="11">ExoV subunit RecD</shortName>
    </alternativeName>
    <alternativeName>
        <fullName evidence="11">Helicase/nuclease RecBCD subunit RecD</fullName>
    </alternativeName>
</protein>
<dbReference type="Gene3D" id="1.10.10.1020">
    <property type="entry name" value="RecBCD complex, subunit RecD, N-terminal domain"/>
    <property type="match status" value="1"/>
</dbReference>
<accession>K2K9H7</accession>
<dbReference type="Gene3D" id="3.40.50.300">
    <property type="entry name" value="P-loop containing nucleotide triphosphate hydrolases"/>
    <property type="match status" value="3"/>
</dbReference>
<dbReference type="InterPro" id="IPR027785">
    <property type="entry name" value="UvrD-like_helicase_C"/>
</dbReference>
<evidence type="ECO:0000256" key="5">
    <source>
        <dbReference type="ARBA" id="ARBA00022806"/>
    </source>
</evidence>
<evidence type="ECO:0000256" key="9">
    <source>
        <dbReference type="ARBA" id="ARBA00023204"/>
    </source>
</evidence>
<evidence type="ECO:0000256" key="11">
    <source>
        <dbReference type="HAMAP-Rule" id="MF_01487"/>
    </source>
</evidence>
<dbReference type="PANTHER" id="PTHR43788">
    <property type="entry name" value="DNA2/NAM7 HELICASE FAMILY MEMBER"/>
    <property type="match status" value="1"/>
</dbReference>
<comment type="function">
    <text evidence="11">A helicase/nuclease that prepares dsDNA breaks (DSB) for recombinational DNA repair. Binds to DSBs and unwinds DNA via a highly rapid and processive ATP-dependent bidirectional helicase activity. Unwinds dsDNA until it encounters a Chi (crossover hotspot instigator) sequence from the 3' direction. Cuts ssDNA a few nucleotides 3' to the Chi site. The properties and activities of the enzyme are changed at Chi. The Chi-altered holoenzyme produces a long 3'-ssDNA overhang and facilitates RecA-binding to the ssDNA for homologous DNA recombination and repair. Holoenzyme degrades any linearized DNA that is unable to undergo homologous recombination. In the holoenzyme this subunit has ssDNA-dependent ATPase and 5'-3' helicase activity. When added to pre-assembled RecBC greatly stimulates nuclease activity and augments holoenzyme processivity. Negatively regulates the RecA-loading ability of RecBCD.</text>
</comment>
<dbReference type="NCBIfam" id="TIGR01447">
    <property type="entry name" value="recD"/>
    <property type="match status" value="1"/>
</dbReference>
<dbReference type="GO" id="GO:0017116">
    <property type="term" value="F:single-stranded DNA helicase activity"/>
    <property type="evidence" value="ECO:0007669"/>
    <property type="project" value="TreeGrafter"/>
</dbReference>
<organism evidence="13 14">
    <name type="scientific">Idiomarina xiamenensis 10-D-4</name>
    <dbReference type="NCBI Taxonomy" id="740709"/>
    <lineage>
        <taxon>Bacteria</taxon>
        <taxon>Pseudomonadati</taxon>
        <taxon>Pseudomonadota</taxon>
        <taxon>Gammaproteobacteria</taxon>
        <taxon>Alteromonadales</taxon>
        <taxon>Idiomarinaceae</taxon>
        <taxon>Idiomarina</taxon>
    </lineage>
</organism>
<dbReference type="Pfam" id="PF21185">
    <property type="entry name" value="RecD_N"/>
    <property type="match status" value="1"/>
</dbReference>
<keyword evidence="2 11" id="KW-0547">Nucleotide-binding</keyword>
<dbReference type="CDD" id="cd17933">
    <property type="entry name" value="DEXSc_RecD-like"/>
    <property type="match status" value="1"/>
</dbReference>
<evidence type="ECO:0000256" key="4">
    <source>
        <dbReference type="ARBA" id="ARBA00022801"/>
    </source>
</evidence>
<dbReference type="PANTHER" id="PTHR43788:SF6">
    <property type="entry name" value="DNA HELICASE B"/>
    <property type="match status" value="1"/>
</dbReference>
<dbReference type="EC" id="5.6.2.3" evidence="11"/>
<dbReference type="STRING" id="740709.A10D4_05252"/>
<comment type="catalytic activity">
    <reaction evidence="11">
        <text>ATP + H2O = ADP + phosphate + H(+)</text>
        <dbReference type="Rhea" id="RHEA:13065"/>
        <dbReference type="ChEBI" id="CHEBI:15377"/>
        <dbReference type="ChEBI" id="CHEBI:15378"/>
        <dbReference type="ChEBI" id="CHEBI:30616"/>
        <dbReference type="ChEBI" id="CHEBI:43474"/>
        <dbReference type="ChEBI" id="CHEBI:456216"/>
        <dbReference type="EC" id="5.6.2.3"/>
    </reaction>
</comment>
<evidence type="ECO:0000256" key="10">
    <source>
        <dbReference type="ARBA" id="ARBA00023235"/>
    </source>
</evidence>
<comment type="similarity">
    <text evidence="11">Belongs to the RecD family.</text>
</comment>
<dbReference type="HAMAP" id="MF_01487">
    <property type="entry name" value="RecD"/>
    <property type="match status" value="1"/>
</dbReference>
<keyword evidence="8 11" id="KW-0238">DNA-binding</keyword>
<dbReference type="GO" id="GO:0008854">
    <property type="term" value="F:exodeoxyribonuclease V activity"/>
    <property type="evidence" value="ECO:0007669"/>
    <property type="project" value="InterPro"/>
</dbReference>
<evidence type="ECO:0000256" key="1">
    <source>
        <dbReference type="ARBA" id="ARBA00022722"/>
    </source>
</evidence>
<keyword evidence="10 11" id="KW-0413">Isomerase</keyword>
<comment type="subunit">
    <text evidence="11">Heterotrimer of RecB, RecC and RecD. All subunits contribute to DNA-binding.</text>
</comment>
<feature type="binding site" evidence="11">
    <location>
        <begin position="194"/>
        <end position="201"/>
    </location>
    <ligand>
        <name>ATP</name>
        <dbReference type="ChEBI" id="CHEBI:30616"/>
    </ligand>
</feature>
<dbReference type="GO" id="GO:0005524">
    <property type="term" value="F:ATP binding"/>
    <property type="evidence" value="ECO:0007669"/>
    <property type="project" value="UniProtKB-UniRule"/>
</dbReference>
<dbReference type="InterPro" id="IPR027417">
    <property type="entry name" value="P-loop_NTPase"/>
</dbReference>
<reference evidence="13 14" key="1">
    <citation type="journal article" date="2012" name="J. Bacteriol.">
        <title>Genome Sequence of Idiomarina xiamenensis Type Strain 10-D-4.</title>
        <authorList>
            <person name="Lai Q."/>
            <person name="Wang L."/>
            <person name="Wang W."/>
            <person name="Shao Z."/>
        </authorList>
    </citation>
    <scope>NUCLEOTIDE SEQUENCE [LARGE SCALE GENOMIC DNA]</scope>
    <source>
        <strain evidence="13 14">10-D-4</strain>
    </source>
</reference>
<dbReference type="Pfam" id="PF13538">
    <property type="entry name" value="UvrD_C_2"/>
    <property type="match status" value="1"/>
</dbReference>
<dbReference type="GO" id="GO:0009338">
    <property type="term" value="C:exodeoxyribonuclease V complex"/>
    <property type="evidence" value="ECO:0007669"/>
    <property type="project" value="InterPro"/>
</dbReference>
<dbReference type="Pfam" id="PF13245">
    <property type="entry name" value="AAA_19"/>
    <property type="match status" value="1"/>
</dbReference>
<evidence type="ECO:0000256" key="3">
    <source>
        <dbReference type="ARBA" id="ARBA00022763"/>
    </source>
</evidence>
<dbReference type="GO" id="GO:0003677">
    <property type="term" value="F:DNA binding"/>
    <property type="evidence" value="ECO:0007669"/>
    <property type="project" value="UniProtKB-UniRule"/>
</dbReference>
<dbReference type="SMART" id="SM00382">
    <property type="entry name" value="AAA"/>
    <property type="match status" value="1"/>
</dbReference>
<dbReference type="InterPro" id="IPR006344">
    <property type="entry name" value="RecD"/>
</dbReference>